<keyword evidence="5 8" id="KW-0443">Lipid metabolism</keyword>
<accession>A0AAV2I0T1</accession>
<dbReference type="PANTHER" id="PTHR24139">
    <property type="entry name" value="CALCIUM-INDEPENDENT PHOSPHOLIPASE A2"/>
    <property type="match status" value="1"/>
</dbReference>
<dbReference type="Gene3D" id="3.40.1090.10">
    <property type="entry name" value="Cytosolic phospholipase A2 catalytic domain"/>
    <property type="match status" value="1"/>
</dbReference>
<evidence type="ECO:0000256" key="4">
    <source>
        <dbReference type="ARBA" id="ARBA00023043"/>
    </source>
</evidence>
<dbReference type="InterPro" id="IPR047148">
    <property type="entry name" value="PLPL9"/>
</dbReference>
<evidence type="ECO:0000256" key="3">
    <source>
        <dbReference type="ARBA" id="ARBA00022801"/>
    </source>
</evidence>
<feature type="active site" description="Proton acceptor" evidence="8">
    <location>
        <position position="673"/>
    </location>
</feature>
<dbReference type="PANTHER" id="PTHR24139:SF34">
    <property type="entry name" value="85_88 KDA CALCIUM-INDEPENDENT PHOSPHOLIPASE A2"/>
    <property type="match status" value="1"/>
</dbReference>
<keyword evidence="3 8" id="KW-0378">Hydrolase</keyword>
<dbReference type="Proteomes" id="UP001497497">
    <property type="component" value="Unassembled WGS sequence"/>
</dbReference>
<evidence type="ECO:0000313" key="10">
    <source>
        <dbReference type="EMBL" id="CAL1540222.1"/>
    </source>
</evidence>
<dbReference type="Gene3D" id="1.25.40.20">
    <property type="entry name" value="Ankyrin repeat-containing domain"/>
    <property type="match status" value="1"/>
</dbReference>
<evidence type="ECO:0000256" key="1">
    <source>
        <dbReference type="ARBA" id="ARBA00013278"/>
    </source>
</evidence>
<feature type="domain" description="PNPLA" evidence="9">
    <location>
        <begin position="504"/>
        <end position="686"/>
    </location>
</feature>
<evidence type="ECO:0000313" key="11">
    <source>
        <dbReference type="Proteomes" id="UP001497497"/>
    </source>
</evidence>
<dbReference type="SUPFAM" id="SSF52151">
    <property type="entry name" value="FabD/lysophospholipase-like"/>
    <property type="match status" value="1"/>
</dbReference>
<comment type="caution">
    <text evidence="10">The sequence shown here is derived from an EMBL/GenBank/DDBJ whole genome shotgun (WGS) entry which is preliminary data.</text>
</comment>
<dbReference type="GO" id="GO:0016042">
    <property type="term" value="P:lipid catabolic process"/>
    <property type="evidence" value="ECO:0007669"/>
    <property type="project" value="UniProtKB-UniRule"/>
</dbReference>
<evidence type="ECO:0000259" key="9">
    <source>
        <dbReference type="PROSITE" id="PS51635"/>
    </source>
</evidence>
<keyword evidence="8" id="KW-0442">Lipid degradation</keyword>
<dbReference type="AlphaFoldDB" id="A0AAV2I0T1"/>
<dbReference type="SMART" id="SM00248">
    <property type="entry name" value="ANK"/>
    <property type="match status" value="8"/>
</dbReference>
<feature type="short sequence motif" description="GXGXXG" evidence="8">
    <location>
        <begin position="508"/>
        <end position="513"/>
    </location>
</feature>
<feature type="active site" description="Nucleophile" evidence="8">
    <location>
        <position position="542"/>
    </location>
</feature>
<protein>
    <recommendedName>
        <fullName evidence="1">phospholipase A2</fullName>
        <ecNumber evidence="1">3.1.1.4</ecNumber>
    </recommendedName>
</protein>
<dbReference type="Pfam" id="PF12796">
    <property type="entry name" value="Ank_2"/>
    <property type="match status" value="1"/>
</dbReference>
<sequence length="836" mass="91772">MAGFLKNLRTGINDIVNVAQAKISPFIVQATTSDKLAQNGCVVVKQDGCLTLYRRQAAISTLECVVSKPDLPARMCSIFRHTVEIEAETLYKSLVTMMVPIVNSCTLPFQEDYLQKVLDCVKEHPSWTSAHVAAYLGYHSCLKHPGILEYIDQPCATHQMTPLMTALIGKQALSVEELLRLGVSLGRIDKNGDTAFHYAVLNCPPVVSLLVDYDKNGVINWLNGRGESALLIACQHRLSDATEILIGSGADPRIATADCLPIHAAVKSCDMKSVEAIIQAYPEQANAKDFKHGGTPIHWAENVECIQKLALLGCNLDILNNEGNAPLHVVMLTKKKPECLLALLCHGANCNILDGMGESVLHKAIKNDDLELVRQFVVFGADVNQRTRDGLSPRHLAALSKGKNNGSFYQRSSKTRDTILYLLHVSGANRCDKSCKGCLAGCVTEGNYNGQPDQTMAALMKLDNVALFDEQLMATVVHSPRSPQQQGAVLDMTDTPVSLGDRVLCLDGGGIRGLVLIQILLEIEAAVGMPIRECFDWIGGTSTGGILALGIARGYSLQYMKGLYVRLKDEVFKGKRPYDCGPFEEMLKREFGEDAVMADIKHPKVLVTAVLADRHPAELYFFRNFDTSLNHPKSSTCKAPEEERKPCEQKIWEAARCSGAAPTYFRGHGPFLDGGLIANNPTMDVLTEIHEYNMGLRMLNRSSETRPIGCVISLGCGRVPSIDVHSTDVFYPTGPIDAYKAVVGATALGRLVIDQATVSEGRVVDRARAWCSMINVPYYRFSPQLSEDISLDCHDTKALINMMWETHCYMVANRHRLNELGSLLTARSHSVNLCKL</sequence>
<dbReference type="GO" id="GO:2000304">
    <property type="term" value="P:positive regulation of ceramide biosynthetic process"/>
    <property type="evidence" value="ECO:0007669"/>
    <property type="project" value="TreeGrafter"/>
</dbReference>
<dbReference type="InterPro" id="IPR036770">
    <property type="entry name" value="Ankyrin_rpt-contain_sf"/>
</dbReference>
<evidence type="ECO:0000256" key="2">
    <source>
        <dbReference type="ARBA" id="ARBA00022737"/>
    </source>
</evidence>
<dbReference type="PROSITE" id="PS50297">
    <property type="entry name" value="ANK_REP_REGION"/>
    <property type="match status" value="1"/>
</dbReference>
<feature type="short sequence motif" description="DGA/G" evidence="8">
    <location>
        <begin position="673"/>
        <end position="675"/>
    </location>
</feature>
<evidence type="ECO:0000256" key="6">
    <source>
        <dbReference type="ARBA" id="ARBA00023422"/>
    </source>
</evidence>
<dbReference type="InterPro" id="IPR002641">
    <property type="entry name" value="PNPLA_dom"/>
</dbReference>
<gene>
    <name evidence="10" type="ORF">GSLYS_00013915001</name>
</gene>
<dbReference type="PROSITE" id="PS51635">
    <property type="entry name" value="PNPLA"/>
    <property type="match status" value="1"/>
</dbReference>
<name>A0AAV2I0T1_LYMST</name>
<evidence type="ECO:0000256" key="5">
    <source>
        <dbReference type="ARBA" id="ARBA00023098"/>
    </source>
</evidence>
<dbReference type="GO" id="GO:0052816">
    <property type="term" value="F:long-chain fatty acyl-CoA hydrolase activity"/>
    <property type="evidence" value="ECO:0007669"/>
    <property type="project" value="TreeGrafter"/>
</dbReference>
<feature type="short sequence motif" description="GXSXG" evidence="8">
    <location>
        <begin position="540"/>
        <end position="544"/>
    </location>
</feature>
<comment type="catalytic activity">
    <reaction evidence="6">
        <text>a 1,2-diacyl-sn-glycero-3-phosphocholine + H2O = a 1-acyl-sn-glycero-3-phosphocholine + a fatty acid + H(+)</text>
        <dbReference type="Rhea" id="RHEA:15801"/>
        <dbReference type="ChEBI" id="CHEBI:15377"/>
        <dbReference type="ChEBI" id="CHEBI:15378"/>
        <dbReference type="ChEBI" id="CHEBI:28868"/>
        <dbReference type="ChEBI" id="CHEBI:57643"/>
        <dbReference type="ChEBI" id="CHEBI:58168"/>
        <dbReference type="EC" id="3.1.1.4"/>
    </reaction>
    <physiologicalReaction direction="left-to-right" evidence="6">
        <dbReference type="Rhea" id="RHEA:15802"/>
    </physiologicalReaction>
</comment>
<reference evidence="10 11" key="1">
    <citation type="submission" date="2024-04" db="EMBL/GenBank/DDBJ databases">
        <authorList>
            <consortium name="Genoscope - CEA"/>
            <person name="William W."/>
        </authorList>
    </citation>
    <scope>NUCLEOTIDE SEQUENCE [LARGE SCALE GENOMIC DNA]</scope>
</reference>
<dbReference type="Pfam" id="PF01734">
    <property type="entry name" value="Patatin"/>
    <property type="match status" value="1"/>
</dbReference>
<keyword evidence="11" id="KW-1185">Reference proteome</keyword>
<dbReference type="GO" id="GO:0005739">
    <property type="term" value="C:mitochondrion"/>
    <property type="evidence" value="ECO:0007669"/>
    <property type="project" value="TreeGrafter"/>
</dbReference>
<dbReference type="InterPro" id="IPR002110">
    <property type="entry name" value="Ankyrin_rpt"/>
</dbReference>
<dbReference type="PROSITE" id="PS50088">
    <property type="entry name" value="ANK_REPEAT"/>
    <property type="match status" value="1"/>
</dbReference>
<dbReference type="Pfam" id="PF13857">
    <property type="entry name" value="Ank_5"/>
    <property type="match status" value="1"/>
</dbReference>
<organism evidence="10 11">
    <name type="scientific">Lymnaea stagnalis</name>
    <name type="common">Great pond snail</name>
    <name type="synonym">Helix stagnalis</name>
    <dbReference type="NCBI Taxonomy" id="6523"/>
    <lineage>
        <taxon>Eukaryota</taxon>
        <taxon>Metazoa</taxon>
        <taxon>Spiralia</taxon>
        <taxon>Lophotrochozoa</taxon>
        <taxon>Mollusca</taxon>
        <taxon>Gastropoda</taxon>
        <taxon>Heterobranchia</taxon>
        <taxon>Euthyneura</taxon>
        <taxon>Panpulmonata</taxon>
        <taxon>Hygrophila</taxon>
        <taxon>Lymnaeoidea</taxon>
        <taxon>Lymnaeidae</taxon>
        <taxon>Lymnaea</taxon>
    </lineage>
</organism>
<dbReference type="GO" id="GO:0047499">
    <property type="term" value="F:calcium-independent phospholipase A2 activity"/>
    <property type="evidence" value="ECO:0007669"/>
    <property type="project" value="InterPro"/>
</dbReference>
<dbReference type="EC" id="3.1.1.4" evidence="1"/>
<dbReference type="SUPFAM" id="SSF48403">
    <property type="entry name" value="Ankyrin repeat"/>
    <property type="match status" value="1"/>
</dbReference>
<keyword evidence="2" id="KW-0677">Repeat</keyword>
<proteinExistence type="predicted"/>
<evidence type="ECO:0000256" key="8">
    <source>
        <dbReference type="PROSITE-ProRule" id="PRU01161"/>
    </source>
</evidence>
<keyword evidence="4 7" id="KW-0040">ANK repeat</keyword>
<evidence type="ECO:0000256" key="7">
    <source>
        <dbReference type="PROSITE-ProRule" id="PRU00023"/>
    </source>
</evidence>
<dbReference type="EMBL" id="CAXITT010000375">
    <property type="protein sequence ID" value="CAL1540222.1"/>
    <property type="molecule type" value="Genomic_DNA"/>
</dbReference>
<dbReference type="InterPro" id="IPR016035">
    <property type="entry name" value="Acyl_Trfase/lysoPLipase"/>
</dbReference>
<feature type="repeat" description="ANK" evidence="7">
    <location>
        <begin position="356"/>
        <end position="388"/>
    </location>
</feature>
<dbReference type="CDD" id="cd07212">
    <property type="entry name" value="Pat_PNPLA9"/>
    <property type="match status" value="1"/>
</dbReference>